<evidence type="ECO:0000256" key="8">
    <source>
        <dbReference type="ARBA" id="ARBA00022960"/>
    </source>
</evidence>
<dbReference type="PROSITE" id="PS00844">
    <property type="entry name" value="DALA_DALA_LIGASE_2"/>
    <property type="match status" value="1"/>
</dbReference>
<keyword evidence="9 13" id="KW-0573">Peptidoglycan synthesis</keyword>
<dbReference type="OrthoDB" id="9813261at2"/>
<dbReference type="STRING" id="545694.TREPR_0367"/>
<dbReference type="InterPro" id="IPR000291">
    <property type="entry name" value="D-Ala_lig_Van_CS"/>
</dbReference>
<dbReference type="KEGG" id="tpi:TREPR_0367"/>
<dbReference type="Gene3D" id="3.40.50.20">
    <property type="match status" value="1"/>
</dbReference>
<evidence type="ECO:0000256" key="12">
    <source>
        <dbReference type="ARBA" id="ARBA00047614"/>
    </source>
</evidence>
<dbReference type="RefSeq" id="WP_015709641.1">
    <property type="nucleotide sequence ID" value="NC_015578.1"/>
</dbReference>
<keyword evidence="19" id="KW-1185">Reference proteome</keyword>
<evidence type="ECO:0000256" key="6">
    <source>
        <dbReference type="ARBA" id="ARBA00022840"/>
    </source>
</evidence>
<evidence type="ECO:0000259" key="17">
    <source>
        <dbReference type="PROSITE" id="PS50975"/>
    </source>
</evidence>
<comment type="pathway">
    <text evidence="13">Cell wall biogenesis; peptidoglycan biosynthesis.</text>
</comment>
<dbReference type="InterPro" id="IPR005905">
    <property type="entry name" value="D_ala_D_ala"/>
</dbReference>
<dbReference type="HOGENOM" id="CLU_039268_0_1_12"/>
<dbReference type="GO" id="GO:0046872">
    <property type="term" value="F:metal ion binding"/>
    <property type="evidence" value="ECO:0007669"/>
    <property type="project" value="UniProtKB-KW"/>
</dbReference>
<evidence type="ECO:0000256" key="3">
    <source>
        <dbReference type="ARBA" id="ARBA00022598"/>
    </source>
</evidence>
<feature type="binding site" evidence="15">
    <location>
        <position position="330"/>
    </location>
    <ligand>
        <name>Mg(2+)</name>
        <dbReference type="ChEBI" id="CHEBI:18420"/>
        <label>1</label>
    </ligand>
</feature>
<evidence type="ECO:0000256" key="9">
    <source>
        <dbReference type="ARBA" id="ARBA00022984"/>
    </source>
</evidence>
<dbReference type="AlphaFoldDB" id="F5YN18"/>
<evidence type="ECO:0000313" key="19">
    <source>
        <dbReference type="Proteomes" id="UP000009223"/>
    </source>
</evidence>
<comment type="similarity">
    <text evidence="2 13">Belongs to the D-alanine--D-alanine ligase family.</text>
</comment>
<evidence type="ECO:0000313" key="18">
    <source>
        <dbReference type="EMBL" id="AEF83734.1"/>
    </source>
</evidence>
<protein>
    <recommendedName>
        <fullName evidence="13">D-alanine--D-alanine ligase</fullName>
        <ecNumber evidence="13">6.3.2.4</ecNumber>
    </recommendedName>
    <alternativeName>
        <fullName evidence="13">D-Ala-D-Ala ligase</fullName>
    </alternativeName>
    <alternativeName>
        <fullName evidence="13">D-alanylalanine synthetase</fullName>
    </alternativeName>
</protein>
<organism evidence="18 19">
    <name type="scientific">Treponema primitia (strain ATCC BAA-887 / DSM 12427 / ZAS-2)</name>
    <dbReference type="NCBI Taxonomy" id="545694"/>
    <lineage>
        <taxon>Bacteria</taxon>
        <taxon>Pseudomonadati</taxon>
        <taxon>Spirochaetota</taxon>
        <taxon>Spirochaetia</taxon>
        <taxon>Spirochaetales</taxon>
        <taxon>Treponemataceae</taxon>
        <taxon>Treponema</taxon>
    </lineage>
</organism>
<comment type="function">
    <text evidence="13">Cell wall formation.</text>
</comment>
<evidence type="ECO:0000256" key="2">
    <source>
        <dbReference type="ARBA" id="ARBA00010871"/>
    </source>
</evidence>
<dbReference type="InterPro" id="IPR016185">
    <property type="entry name" value="PreATP-grasp_dom_sf"/>
</dbReference>
<dbReference type="GO" id="GO:0005829">
    <property type="term" value="C:cytosol"/>
    <property type="evidence" value="ECO:0007669"/>
    <property type="project" value="TreeGrafter"/>
</dbReference>
<dbReference type="GO" id="GO:0008716">
    <property type="term" value="F:D-alanine-D-alanine ligase activity"/>
    <property type="evidence" value="ECO:0007669"/>
    <property type="project" value="UniProtKB-UniRule"/>
</dbReference>
<dbReference type="InterPro" id="IPR013815">
    <property type="entry name" value="ATP_grasp_subdomain_1"/>
</dbReference>
<dbReference type="SUPFAM" id="SSF52440">
    <property type="entry name" value="PreATP-grasp domain"/>
    <property type="match status" value="1"/>
</dbReference>
<dbReference type="Pfam" id="PF01820">
    <property type="entry name" value="Dala_Dala_lig_N"/>
    <property type="match status" value="1"/>
</dbReference>
<proteinExistence type="inferred from homology"/>
<comment type="cofactor">
    <cofactor evidence="15">
        <name>Mg(2+)</name>
        <dbReference type="ChEBI" id="CHEBI:18420"/>
    </cofactor>
    <cofactor evidence="15">
        <name>Mn(2+)</name>
        <dbReference type="ChEBI" id="CHEBI:29035"/>
    </cofactor>
    <text evidence="15">Binds 2 magnesium or manganese ions per subunit.</text>
</comment>
<dbReference type="NCBIfam" id="NF002528">
    <property type="entry name" value="PRK01966.1-4"/>
    <property type="match status" value="1"/>
</dbReference>
<dbReference type="Gene3D" id="3.30.470.20">
    <property type="entry name" value="ATP-grasp fold, B domain"/>
    <property type="match status" value="1"/>
</dbReference>
<feature type="binding site" evidence="15">
    <location>
        <position position="332"/>
    </location>
    <ligand>
        <name>Mg(2+)</name>
        <dbReference type="ChEBI" id="CHEBI:18420"/>
        <label>2</label>
    </ligand>
</feature>
<reference evidence="19" key="1">
    <citation type="submission" date="2009-12" db="EMBL/GenBank/DDBJ databases">
        <title>Complete sequence of Treponema primitia strain ZAS-2.</title>
        <authorList>
            <person name="Tetu S.G."/>
            <person name="Matson E."/>
            <person name="Ren Q."/>
            <person name="Seshadri R."/>
            <person name="Elbourne L."/>
            <person name="Hassan K.A."/>
            <person name="Durkin A."/>
            <person name="Radune D."/>
            <person name="Mohamoud Y."/>
            <person name="Shay R."/>
            <person name="Jin S."/>
            <person name="Zhang X."/>
            <person name="Lucey K."/>
            <person name="Ballor N.R."/>
            <person name="Ottesen E."/>
            <person name="Rosenthal R."/>
            <person name="Allen A."/>
            <person name="Leadbetter J.R."/>
            <person name="Paulsen I.T."/>
        </authorList>
    </citation>
    <scope>NUCLEOTIDE SEQUENCE [LARGE SCALE GENOMIC DNA]</scope>
    <source>
        <strain evidence="19">ATCC BAA-887 / DSM 12427 / ZAS-2</strain>
    </source>
</reference>
<dbReference type="UniPathway" id="UPA00219"/>
<keyword evidence="6 16" id="KW-0067">ATP-binding</keyword>
<feature type="active site" evidence="14">
    <location>
        <position position="15"/>
    </location>
</feature>
<dbReference type="NCBIfam" id="TIGR01205">
    <property type="entry name" value="D_ala_D_alaTIGR"/>
    <property type="match status" value="1"/>
</dbReference>
<evidence type="ECO:0000256" key="15">
    <source>
        <dbReference type="PIRSR" id="PIRSR039102-3"/>
    </source>
</evidence>
<comment type="cofactor">
    <cofactor evidence="1">
        <name>Mn(2+)</name>
        <dbReference type="ChEBI" id="CHEBI:29035"/>
    </cofactor>
</comment>
<evidence type="ECO:0000256" key="11">
    <source>
        <dbReference type="ARBA" id="ARBA00023316"/>
    </source>
</evidence>
<keyword evidence="8 13" id="KW-0133">Cell shape</keyword>
<dbReference type="PANTHER" id="PTHR23132">
    <property type="entry name" value="D-ALANINE--D-ALANINE LIGASE"/>
    <property type="match status" value="1"/>
</dbReference>
<gene>
    <name evidence="13" type="primary">ddl</name>
    <name evidence="18" type="ordered locus">TREPR_0367</name>
</gene>
<dbReference type="GO" id="GO:0005524">
    <property type="term" value="F:ATP binding"/>
    <property type="evidence" value="ECO:0007669"/>
    <property type="project" value="UniProtKB-UniRule"/>
</dbReference>
<dbReference type="SUPFAM" id="SSF56059">
    <property type="entry name" value="Glutathione synthetase ATP-binding domain-like"/>
    <property type="match status" value="1"/>
</dbReference>
<dbReference type="eggNOG" id="COG1181">
    <property type="taxonomic scope" value="Bacteria"/>
</dbReference>
<keyword evidence="3 13" id="KW-0436">Ligase</keyword>
<dbReference type="Proteomes" id="UP000009223">
    <property type="component" value="Chromosome"/>
</dbReference>
<dbReference type="GO" id="GO:0009252">
    <property type="term" value="P:peptidoglycan biosynthetic process"/>
    <property type="evidence" value="ECO:0007669"/>
    <property type="project" value="UniProtKB-UniRule"/>
</dbReference>
<sequence>MRIRVGVLFGGKSVEHEVSVISGIQAINAFDQEKYEIIPIYMTREGELYTGDVADKIEEYRDIPALLKKLQRVTLINEAGKYLLIKYPVKAWGKQSCGEVDLIFPIVHGTNVEDGALQGYLKTLSIPFAGCDVCASAVGMDKYVQKAVLKYNNIPVLDGVRVLSSAYYKDTEKLLNEIEQFAPYPIIVKPSNLGSSIGIKKAFNREELTDAFEYTFQYAHTALVEHALTNFREINCAVLGDQDSAIASECEEPINTDAILSYKDKYVSGDKTGSKGMSSAKRILPADLSPELREEIRSLALKTFQALGCNGVSRIDLFVDKDTNTVLVNEINTIPGSLSFYLWEPVGVPYKELLDRLVSLTLKREREESSLSFSIETNILVNFAGGAKGGKR</sequence>
<evidence type="ECO:0000256" key="10">
    <source>
        <dbReference type="ARBA" id="ARBA00023211"/>
    </source>
</evidence>
<keyword evidence="13" id="KW-0963">Cytoplasm</keyword>
<dbReference type="Pfam" id="PF07478">
    <property type="entry name" value="Dala_Dala_lig_C"/>
    <property type="match status" value="1"/>
</dbReference>
<keyword evidence="4 15" id="KW-0479">Metal-binding</keyword>
<evidence type="ECO:0000256" key="16">
    <source>
        <dbReference type="PROSITE-ProRule" id="PRU00409"/>
    </source>
</evidence>
<dbReference type="EMBL" id="CP001843">
    <property type="protein sequence ID" value="AEF83734.1"/>
    <property type="molecule type" value="Genomic_DNA"/>
</dbReference>
<accession>F5YN18</accession>
<reference evidence="18 19" key="2">
    <citation type="journal article" date="2011" name="ISME J.">
        <title>RNA-seq reveals cooperative metabolic interactions between two termite-gut spirochete species in co-culture.</title>
        <authorList>
            <person name="Rosenthal A.Z."/>
            <person name="Matson E.G."/>
            <person name="Eldar A."/>
            <person name="Leadbetter J.R."/>
        </authorList>
    </citation>
    <scope>NUCLEOTIDE SEQUENCE [LARGE SCALE GENOMIC DNA]</scope>
    <source>
        <strain evidence="19">ATCC BAA-887 / DSM 12427 / ZAS-2</strain>
    </source>
</reference>
<dbReference type="PIRSF" id="PIRSF039102">
    <property type="entry name" value="Ddl/VanB"/>
    <property type="match status" value="1"/>
</dbReference>
<dbReference type="EC" id="6.3.2.4" evidence="13"/>
<dbReference type="PROSITE" id="PS50975">
    <property type="entry name" value="ATP_GRASP"/>
    <property type="match status" value="1"/>
</dbReference>
<evidence type="ECO:0000256" key="4">
    <source>
        <dbReference type="ARBA" id="ARBA00022723"/>
    </source>
</evidence>
<dbReference type="HAMAP" id="MF_00047">
    <property type="entry name" value="Dala_Dala_lig"/>
    <property type="match status" value="1"/>
</dbReference>
<keyword evidence="11 13" id="KW-0961">Cell wall biogenesis/degradation</keyword>
<keyword evidence="5 16" id="KW-0547">Nucleotide-binding</keyword>
<name>F5YN18_TREPZ</name>
<comment type="catalytic activity">
    <reaction evidence="12 13">
        <text>2 D-alanine + ATP = D-alanyl-D-alanine + ADP + phosphate + H(+)</text>
        <dbReference type="Rhea" id="RHEA:11224"/>
        <dbReference type="ChEBI" id="CHEBI:15378"/>
        <dbReference type="ChEBI" id="CHEBI:30616"/>
        <dbReference type="ChEBI" id="CHEBI:43474"/>
        <dbReference type="ChEBI" id="CHEBI:57416"/>
        <dbReference type="ChEBI" id="CHEBI:57822"/>
        <dbReference type="ChEBI" id="CHEBI:456216"/>
        <dbReference type="EC" id="6.3.2.4"/>
    </reaction>
</comment>
<feature type="binding site" evidence="15">
    <location>
        <position position="330"/>
    </location>
    <ligand>
        <name>Mg(2+)</name>
        <dbReference type="ChEBI" id="CHEBI:18420"/>
        <label>2</label>
    </ligand>
</feature>
<evidence type="ECO:0000256" key="14">
    <source>
        <dbReference type="PIRSR" id="PIRSR039102-1"/>
    </source>
</evidence>
<dbReference type="Gene3D" id="3.30.1490.20">
    <property type="entry name" value="ATP-grasp fold, A domain"/>
    <property type="match status" value="1"/>
</dbReference>
<feature type="domain" description="ATP-grasp" evidence="17">
    <location>
        <begin position="146"/>
        <end position="359"/>
    </location>
</feature>
<dbReference type="PANTHER" id="PTHR23132:SF25">
    <property type="entry name" value="D-ALANINE--D-ALANINE LIGASE A"/>
    <property type="match status" value="1"/>
</dbReference>
<evidence type="ECO:0000256" key="7">
    <source>
        <dbReference type="ARBA" id="ARBA00022842"/>
    </source>
</evidence>
<dbReference type="InterPro" id="IPR011095">
    <property type="entry name" value="Dala_Dala_lig_C"/>
</dbReference>
<evidence type="ECO:0000256" key="1">
    <source>
        <dbReference type="ARBA" id="ARBA00001936"/>
    </source>
</evidence>
<comment type="subcellular location">
    <subcellularLocation>
        <location evidence="13">Cytoplasm</location>
    </subcellularLocation>
</comment>
<dbReference type="GO" id="GO:0008360">
    <property type="term" value="P:regulation of cell shape"/>
    <property type="evidence" value="ECO:0007669"/>
    <property type="project" value="UniProtKB-KW"/>
</dbReference>
<dbReference type="InterPro" id="IPR011761">
    <property type="entry name" value="ATP-grasp"/>
</dbReference>
<feature type="active site" evidence="14">
    <location>
        <position position="195"/>
    </location>
</feature>
<dbReference type="InterPro" id="IPR011127">
    <property type="entry name" value="Dala_Dala_lig_N"/>
</dbReference>
<evidence type="ECO:0000256" key="13">
    <source>
        <dbReference type="HAMAP-Rule" id="MF_00047"/>
    </source>
</evidence>
<feature type="active site" evidence="14">
    <location>
        <position position="337"/>
    </location>
</feature>
<keyword evidence="10 15" id="KW-0464">Manganese</keyword>
<evidence type="ECO:0000256" key="5">
    <source>
        <dbReference type="ARBA" id="ARBA00022741"/>
    </source>
</evidence>
<dbReference type="GO" id="GO:0071555">
    <property type="term" value="P:cell wall organization"/>
    <property type="evidence" value="ECO:0007669"/>
    <property type="project" value="UniProtKB-KW"/>
</dbReference>
<keyword evidence="7 15" id="KW-0460">Magnesium</keyword>
<feature type="binding site" evidence="15">
    <location>
        <position position="316"/>
    </location>
    <ligand>
        <name>Mg(2+)</name>
        <dbReference type="ChEBI" id="CHEBI:18420"/>
        <label>1</label>
    </ligand>
</feature>